<feature type="transmembrane region" description="Helical" evidence="6">
    <location>
        <begin position="73"/>
        <end position="96"/>
    </location>
</feature>
<dbReference type="GO" id="GO:0005886">
    <property type="term" value="C:plasma membrane"/>
    <property type="evidence" value="ECO:0007669"/>
    <property type="project" value="UniProtKB-SubCell"/>
</dbReference>
<keyword evidence="3 6" id="KW-0812">Transmembrane</keyword>
<evidence type="ECO:0000256" key="6">
    <source>
        <dbReference type="SAM" id="Phobius"/>
    </source>
</evidence>
<sequence length="100" mass="10829">MNGIKKLWIGLGLLALLSPLGLLASNTAWGEWGTEELSRLLGYVPKGLIRFGGIWKAPLPDYSVPQTGEVSGYILSAVIGMALIVLLTWTLGRFFVGKKK</sequence>
<evidence type="ECO:0000256" key="1">
    <source>
        <dbReference type="ARBA" id="ARBA00004236"/>
    </source>
</evidence>
<dbReference type="EMBL" id="UOEY01000045">
    <property type="protein sequence ID" value="VAW37583.1"/>
    <property type="molecule type" value="Genomic_DNA"/>
</dbReference>
<evidence type="ECO:0000259" key="7">
    <source>
        <dbReference type="Pfam" id="PF13190"/>
    </source>
</evidence>
<evidence type="ECO:0000256" key="5">
    <source>
        <dbReference type="ARBA" id="ARBA00023136"/>
    </source>
</evidence>
<accession>A0A3B0VBE6</accession>
<comment type="subcellular location">
    <subcellularLocation>
        <location evidence="1">Cell membrane</location>
    </subcellularLocation>
</comment>
<dbReference type="AlphaFoldDB" id="A0A3B0VBE6"/>
<evidence type="ECO:0000256" key="3">
    <source>
        <dbReference type="ARBA" id="ARBA00022692"/>
    </source>
</evidence>
<keyword evidence="5 6" id="KW-0472">Membrane</keyword>
<gene>
    <name evidence="8" type="ORF">MNBD_DELTA04-300</name>
</gene>
<feature type="domain" description="PDGLE" evidence="7">
    <location>
        <begin position="5"/>
        <end position="94"/>
    </location>
</feature>
<evidence type="ECO:0000313" key="8">
    <source>
        <dbReference type="EMBL" id="VAW37583.1"/>
    </source>
</evidence>
<keyword evidence="4 6" id="KW-1133">Transmembrane helix</keyword>
<reference evidence="8" key="1">
    <citation type="submission" date="2018-06" db="EMBL/GenBank/DDBJ databases">
        <authorList>
            <person name="Zhirakovskaya E."/>
        </authorList>
    </citation>
    <scope>NUCLEOTIDE SEQUENCE</scope>
</reference>
<organism evidence="8">
    <name type="scientific">hydrothermal vent metagenome</name>
    <dbReference type="NCBI Taxonomy" id="652676"/>
    <lineage>
        <taxon>unclassified sequences</taxon>
        <taxon>metagenomes</taxon>
        <taxon>ecological metagenomes</taxon>
    </lineage>
</organism>
<protein>
    <submittedName>
        <fullName evidence="8">Substrate-specific component NikM of nickel ECF transporter / Additional substrate-specific component NikN of nickel ECF transporter</fullName>
    </submittedName>
</protein>
<evidence type="ECO:0000256" key="4">
    <source>
        <dbReference type="ARBA" id="ARBA00022989"/>
    </source>
</evidence>
<proteinExistence type="predicted"/>
<keyword evidence="2" id="KW-1003">Cell membrane</keyword>
<name>A0A3B0VBE6_9ZZZZ</name>
<dbReference type="InterPro" id="IPR025937">
    <property type="entry name" value="PDGLE_dom"/>
</dbReference>
<dbReference type="Pfam" id="PF13190">
    <property type="entry name" value="PDGLE"/>
    <property type="match status" value="1"/>
</dbReference>
<evidence type="ECO:0000256" key="2">
    <source>
        <dbReference type="ARBA" id="ARBA00022475"/>
    </source>
</evidence>